<dbReference type="EC" id="3.4.11.18" evidence="1"/>
<reference evidence="1 2" key="1">
    <citation type="submission" date="2018-06" db="EMBL/GenBank/DDBJ databases">
        <authorList>
            <consortium name="Pathogen Informatics"/>
            <person name="Doyle S."/>
        </authorList>
    </citation>
    <scope>NUCLEOTIDE SEQUENCE [LARGE SCALE GENOMIC DNA]</scope>
    <source>
        <strain evidence="1 2">NCTC6133</strain>
    </source>
</reference>
<dbReference type="SUPFAM" id="SSF55920">
    <property type="entry name" value="Creatinase/aminopeptidase"/>
    <property type="match status" value="1"/>
</dbReference>
<name>A0A380DW92_STAAU</name>
<evidence type="ECO:0000313" key="1">
    <source>
        <dbReference type="EMBL" id="SUK56058.1"/>
    </source>
</evidence>
<dbReference type="Proteomes" id="UP000255091">
    <property type="component" value="Unassembled WGS sequence"/>
</dbReference>
<protein>
    <submittedName>
        <fullName evidence="1">Methionine aminopeptidase</fullName>
        <ecNumber evidence="1">3.4.11.18</ecNumber>
    </submittedName>
</protein>
<accession>A0A380DW92</accession>
<dbReference type="Gene3D" id="3.90.230.10">
    <property type="entry name" value="Creatinase/methionine aminopeptidase superfamily"/>
    <property type="match status" value="1"/>
</dbReference>
<dbReference type="InterPro" id="IPR036005">
    <property type="entry name" value="Creatinase/aminopeptidase-like"/>
</dbReference>
<gene>
    <name evidence="1" type="primary">map_3</name>
    <name evidence="1" type="ORF">NCTC6133_02577</name>
</gene>
<proteinExistence type="predicted"/>
<evidence type="ECO:0000313" key="2">
    <source>
        <dbReference type="Proteomes" id="UP000255091"/>
    </source>
</evidence>
<dbReference type="AlphaFoldDB" id="A0A380DW92"/>
<sequence length="47" mass="5261">MIVKTEEELQALKEIGYICAKVRNTMQAATKPGITTKELDNIAKRVI</sequence>
<organism evidence="1 2">
    <name type="scientific">Staphylococcus aureus</name>
    <dbReference type="NCBI Taxonomy" id="1280"/>
    <lineage>
        <taxon>Bacteria</taxon>
        <taxon>Bacillati</taxon>
        <taxon>Bacillota</taxon>
        <taxon>Bacilli</taxon>
        <taxon>Bacillales</taxon>
        <taxon>Staphylococcaceae</taxon>
        <taxon>Staphylococcus</taxon>
    </lineage>
</organism>
<keyword evidence="1" id="KW-0645">Protease</keyword>
<dbReference type="GO" id="GO:0004239">
    <property type="term" value="F:initiator methionyl aminopeptidase activity"/>
    <property type="evidence" value="ECO:0007669"/>
    <property type="project" value="UniProtKB-EC"/>
</dbReference>
<keyword evidence="1" id="KW-0378">Hydrolase</keyword>
<keyword evidence="1" id="KW-0031">Aminopeptidase</keyword>
<dbReference type="EMBL" id="UHAP01000001">
    <property type="protein sequence ID" value="SUK56058.1"/>
    <property type="molecule type" value="Genomic_DNA"/>
</dbReference>